<dbReference type="EMBL" id="JASHID010000002">
    <property type="protein sequence ID" value="MDI9863480.1"/>
    <property type="molecule type" value="Genomic_DNA"/>
</dbReference>
<keyword evidence="2" id="KW-1185">Reference proteome</keyword>
<sequence>MISFQPSTLTDICKSLNITTGSDKNIKADIPYLMDCLRVDAHSEKLKSLGFDPDNPQLRKKIPYPAMYYIYTEVFRIPDSNFLTKQYSQKELSNH</sequence>
<reference evidence="1 2" key="1">
    <citation type="submission" date="2023-05" db="EMBL/GenBank/DDBJ databases">
        <title>Novel species of genus Flectobacillus isolated from stream in China.</title>
        <authorList>
            <person name="Lu H."/>
        </authorList>
    </citation>
    <scope>NUCLEOTIDE SEQUENCE [LARGE SCALE GENOMIC DNA]</scope>
    <source>
        <strain evidence="1 2">DC10W</strain>
    </source>
</reference>
<organism evidence="1 2">
    <name type="scientific">Flectobacillus longus</name>
    <dbReference type="NCBI Taxonomy" id="2984207"/>
    <lineage>
        <taxon>Bacteria</taxon>
        <taxon>Pseudomonadati</taxon>
        <taxon>Bacteroidota</taxon>
        <taxon>Cytophagia</taxon>
        <taxon>Cytophagales</taxon>
        <taxon>Flectobacillaceae</taxon>
        <taxon>Flectobacillus</taxon>
    </lineage>
</organism>
<name>A0ABT6YIS1_9BACT</name>
<gene>
    <name evidence="1" type="ORF">QM480_04045</name>
</gene>
<dbReference type="RefSeq" id="WP_283368776.1">
    <property type="nucleotide sequence ID" value="NZ_JASHID010000002.1"/>
</dbReference>
<proteinExistence type="predicted"/>
<protein>
    <submittedName>
        <fullName evidence="1">Uncharacterized protein</fullName>
    </submittedName>
</protein>
<dbReference type="Proteomes" id="UP001236569">
    <property type="component" value="Unassembled WGS sequence"/>
</dbReference>
<comment type="caution">
    <text evidence="1">The sequence shown here is derived from an EMBL/GenBank/DDBJ whole genome shotgun (WGS) entry which is preliminary data.</text>
</comment>
<accession>A0ABT6YIS1</accession>
<evidence type="ECO:0000313" key="1">
    <source>
        <dbReference type="EMBL" id="MDI9863480.1"/>
    </source>
</evidence>
<evidence type="ECO:0000313" key="2">
    <source>
        <dbReference type="Proteomes" id="UP001236569"/>
    </source>
</evidence>